<dbReference type="AlphaFoldDB" id="A0A2H1KRC2"/>
<protein>
    <submittedName>
        <fullName evidence="1">Uncharacterized protein</fullName>
    </submittedName>
</protein>
<sequence length="215" mass="23521">MSLQLLNLSNGRCVMSFSKSEDSVEKYHAVPLILSARIDDVTYDRLWVAAALCFGSSIVGRWSSGPAISETAYLAVSDYLRGTGFFHVGNVVRETPEYRTGVSAKLVRSDGLFSNQKRPESTLDDEFMLLEVVPLGDWSGALFNLHHFLIASNSFLHDDSDIQRKYAGGSLAAAILLSNDLSIDEIHVDNSDWSPGAFERVGSLLAAVGLKLAKY</sequence>
<evidence type="ECO:0000313" key="1">
    <source>
        <dbReference type="EMBL" id="SMY02306.1"/>
    </source>
</evidence>
<name>A0A2H1KRC2_BRELN</name>
<dbReference type="Proteomes" id="UP000234641">
    <property type="component" value="Unassembled WGS sequence"/>
</dbReference>
<accession>A0A2H1KRC2</accession>
<organism evidence="1 2">
    <name type="scientific">Brevibacterium linens ATCC 9172</name>
    <dbReference type="NCBI Taxonomy" id="1255617"/>
    <lineage>
        <taxon>Bacteria</taxon>
        <taxon>Bacillati</taxon>
        <taxon>Actinomycetota</taxon>
        <taxon>Actinomycetes</taxon>
        <taxon>Micrococcales</taxon>
        <taxon>Brevibacteriaceae</taxon>
        <taxon>Brevibacterium</taxon>
    </lineage>
</organism>
<dbReference type="EMBL" id="FXYY01000045">
    <property type="protein sequence ID" value="SMY02306.1"/>
    <property type="molecule type" value="Genomic_DNA"/>
</dbReference>
<dbReference type="RefSeq" id="WP_219618604.1">
    <property type="nucleotide sequence ID" value="NZ_FXYY01000045.1"/>
</dbReference>
<reference evidence="1 2" key="1">
    <citation type="submission" date="2017-03" db="EMBL/GenBank/DDBJ databases">
        <authorList>
            <person name="Afonso C.L."/>
            <person name="Miller P.J."/>
            <person name="Scott M.A."/>
            <person name="Spackman E."/>
            <person name="Goraichik I."/>
            <person name="Dimitrov K.M."/>
            <person name="Suarez D.L."/>
            <person name="Swayne D.E."/>
        </authorList>
    </citation>
    <scope>NUCLEOTIDE SEQUENCE [LARGE SCALE GENOMIC DNA]</scope>
    <source>
        <strain evidence="1 2">ATCC 9172</strain>
    </source>
</reference>
<proteinExistence type="predicted"/>
<gene>
    <name evidence="1" type="ORF">BLIN9172_03471</name>
</gene>
<evidence type="ECO:0000313" key="2">
    <source>
        <dbReference type="Proteomes" id="UP000234641"/>
    </source>
</evidence>